<dbReference type="RefSeq" id="WP_074966815.1">
    <property type="nucleotide sequence ID" value="NZ_CBCRYP010000003.1"/>
</dbReference>
<proteinExistence type="predicted"/>
<evidence type="ECO:0000313" key="1">
    <source>
        <dbReference type="EMBL" id="SFH36730.1"/>
    </source>
</evidence>
<accession>A0A1I2ZG99</accession>
<name>A0A1I2ZG99_9RHOB</name>
<dbReference type="AlphaFoldDB" id="A0A1I2ZG99"/>
<protein>
    <submittedName>
        <fullName evidence="1">Uncharacterized protein</fullName>
    </submittedName>
</protein>
<dbReference type="OrthoDB" id="7776579at2"/>
<sequence length="89" mass="9689">MYLPPVITESLIDSAETEGYVPGAIESVLRFGPHSRWRAGAIVTGSAKHSHAIATRCALLIPRRGKRTRKLAVHPALPVDVIKSMLDAY</sequence>
<dbReference type="EMBL" id="FOPU01000008">
    <property type="protein sequence ID" value="SFH36730.1"/>
    <property type="molecule type" value="Genomic_DNA"/>
</dbReference>
<reference evidence="1 2" key="1">
    <citation type="submission" date="2016-10" db="EMBL/GenBank/DDBJ databases">
        <authorList>
            <person name="de Groot N.N."/>
        </authorList>
    </citation>
    <scope>NUCLEOTIDE SEQUENCE [LARGE SCALE GENOMIC DNA]</scope>
    <source>
        <strain evidence="1 2">DSM 8537</strain>
    </source>
</reference>
<gene>
    <name evidence="1" type="ORF">SAMN04488021_108107</name>
</gene>
<organism evidence="1 2">
    <name type="scientific">Paracoccus aminovorans</name>
    <dbReference type="NCBI Taxonomy" id="34004"/>
    <lineage>
        <taxon>Bacteria</taxon>
        <taxon>Pseudomonadati</taxon>
        <taxon>Pseudomonadota</taxon>
        <taxon>Alphaproteobacteria</taxon>
        <taxon>Rhodobacterales</taxon>
        <taxon>Paracoccaceae</taxon>
        <taxon>Paracoccus</taxon>
    </lineage>
</organism>
<keyword evidence="2" id="KW-1185">Reference proteome</keyword>
<evidence type="ECO:0000313" key="2">
    <source>
        <dbReference type="Proteomes" id="UP000183635"/>
    </source>
</evidence>
<dbReference type="Proteomes" id="UP000183635">
    <property type="component" value="Unassembled WGS sequence"/>
</dbReference>